<evidence type="ECO:0000259" key="9">
    <source>
        <dbReference type="PROSITE" id="PS50146"/>
    </source>
</evidence>
<dbReference type="GO" id="GO:0005886">
    <property type="term" value="C:plasma membrane"/>
    <property type="evidence" value="ECO:0007669"/>
    <property type="project" value="TreeGrafter"/>
</dbReference>
<dbReference type="AlphaFoldDB" id="Z9JV93"/>
<dbReference type="GO" id="GO:0008654">
    <property type="term" value="P:phospholipid biosynthetic process"/>
    <property type="evidence" value="ECO:0007669"/>
    <property type="project" value="UniProtKB-KW"/>
</dbReference>
<dbReference type="PANTHER" id="PTHR12358:SF106">
    <property type="entry name" value="LIPID KINASE YEGS"/>
    <property type="match status" value="1"/>
</dbReference>
<dbReference type="Proteomes" id="UP000023067">
    <property type="component" value="Unassembled WGS sequence"/>
</dbReference>
<evidence type="ECO:0000256" key="3">
    <source>
        <dbReference type="ARBA" id="ARBA00022679"/>
    </source>
</evidence>
<comment type="similarity">
    <text evidence="2">Belongs to the diacylglycerol/lipid kinase family.</text>
</comment>
<dbReference type="PANTHER" id="PTHR12358">
    <property type="entry name" value="SPHINGOSINE KINASE"/>
    <property type="match status" value="1"/>
</dbReference>
<dbReference type="EMBL" id="JDYK01000003">
    <property type="protein sequence ID" value="EWS82300.1"/>
    <property type="molecule type" value="Genomic_DNA"/>
</dbReference>
<dbReference type="PATRIC" id="fig|396014.3.peg.870"/>
<gene>
    <name evidence="10" type="ORF">BF93_11825</name>
</gene>
<dbReference type="Pfam" id="PF19279">
    <property type="entry name" value="YegS_C"/>
    <property type="match status" value="1"/>
</dbReference>
<protein>
    <submittedName>
        <fullName evidence="10">Diacylglycerol kinase</fullName>
    </submittedName>
</protein>
<dbReference type="RefSeq" id="WP_038370834.1">
    <property type="nucleotide sequence ID" value="NZ_KK069989.1"/>
</dbReference>
<dbReference type="InterPro" id="IPR017438">
    <property type="entry name" value="ATP-NAD_kinase_N"/>
</dbReference>
<comment type="cofactor">
    <cofactor evidence="1">
        <name>Mg(2+)</name>
        <dbReference type="ChEBI" id="CHEBI:18420"/>
    </cofactor>
</comment>
<dbReference type="InterPro" id="IPR045540">
    <property type="entry name" value="YegS/DAGK_C"/>
</dbReference>
<keyword evidence="5 10" id="KW-0418">Kinase</keyword>
<keyword evidence="7" id="KW-0443">Lipid metabolism</keyword>
<dbReference type="PROSITE" id="PS50146">
    <property type="entry name" value="DAGK"/>
    <property type="match status" value="1"/>
</dbReference>
<dbReference type="Gene3D" id="2.60.200.40">
    <property type="match status" value="1"/>
</dbReference>
<keyword evidence="8" id="KW-1208">Phospholipid metabolism</keyword>
<dbReference type="eggNOG" id="COG1597">
    <property type="taxonomic scope" value="Bacteria"/>
</dbReference>
<keyword evidence="3" id="KW-0808">Transferase</keyword>
<dbReference type="GO" id="GO:0016301">
    <property type="term" value="F:kinase activity"/>
    <property type="evidence" value="ECO:0007669"/>
    <property type="project" value="UniProtKB-KW"/>
</dbReference>
<organism evidence="10 11">
    <name type="scientific">Brachybacterium phenoliresistens</name>
    <dbReference type="NCBI Taxonomy" id="396014"/>
    <lineage>
        <taxon>Bacteria</taxon>
        <taxon>Bacillati</taxon>
        <taxon>Actinomycetota</taxon>
        <taxon>Actinomycetes</taxon>
        <taxon>Micrococcales</taxon>
        <taxon>Dermabacteraceae</taxon>
        <taxon>Brachybacterium</taxon>
    </lineage>
</organism>
<name>Z9JV93_9MICO</name>
<dbReference type="GO" id="GO:0005524">
    <property type="term" value="F:ATP binding"/>
    <property type="evidence" value="ECO:0007669"/>
    <property type="project" value="UniProtKB-KW"/>
</dbReference>
<comment type="caution">
    <text evidence="10">The sequence shown here is derived from an EMBL/GenBank/DDBJ whole genome shotgun (WGS) entry which is preliminary data.</text>
</comment>
<sequence length="315" mass="33461">MSARHVGIIRNPAKVEAEILDAAVRAATIDREPPRITTFETSREDPGVGATQRALAAGADLVVAAGGDGTVRAVVETLARRGAPADMGVVPMGTGNLLARNLGIPLHDPAAAFALALDGSARPIDIGWVEVALEDGPRRYAFASMTGIGVDAHMIEQTDESLKKRIGWLAYIAAMGPAISASAPVDVDLLIDGRTALRERAHTVMVGNVGIVQGGLNLLPDASAEDGRLDLLILGENGVTGWVDTVRNLVWDNGVTRILTGREESVDSRTATRRPITTLEVRLSEARMFELDGEPIGRTRCLDFEVQPAALRLRC</sequence>
<evidence type="ECO:0000256" key="1">
    <source>
        <dbReference type="ARBA" id="ARBA00001946"/>
    </source>
</evidence>
<keyword evidence="4" id="KW-0547">Nucleotide-binding</keyword>
<accession>Z9JV93</accession>
<dbReference type="HOGENOM" id="CLU_045532_2_2_11"/>
<evidence type="ECO:0000256" key="2">
    <source>
        <dbReference type="ARBA" id="ARBA00005983"/>
    </source>
</evidence>
<evidence type="ECO:0000256" key="4">
    <source>
        <dbReference type="ARBA" id="ARBA00022741"/>
    </source>
</evidence>
<dbReference type="SUPFAM" id="SSF111331">
    <property type="entry name" value="NAD kinase/diacylglycerol kinase-like"/>
    <property type="match status" value="1"/>
</dbReference>
<dbReference type="Gene3D" id="3.40.50.10330">
    <property type="entry name" value="Probable inorganic polyphosphate/atp-NAD kinase, domain 1"/>
    <property type="match status" value="1"/>
</dbReference>
<dbReference type="InterPro" id="IPR016064">
    <property type="entry name" value="NAD/diacylglycerol_kinase_sf"/>
</dbReference>
<dbReference type="OrthoDB" id="3171056at2"/>
<evidence type="ECO:0000256" key="5">
    <source>
        <dbReference type="ARBA" id="ARBA00022777"/>
    </source>
</evidence>
<evidence type="ECO:0000256" key="7">
    <source>
        <dbReference type="ARBA" id="ARBA00023209"/>
    </source>
</evidence>
<evidence type="ECO:0000313" key="11">
    <source>
        <dbReference type="Proteomes" id="UP000023067"/>
    </source>
</evidence>
<keyword evidence="7" id="KW-0444">Lipid biosynthesis</keyword>
<evidence type="ECO:0000256" key="8">
    <source>
        <dbReference type="ARBA" id="ARBA00023264"/>
    </source>
</evidence>
<dbReference type="Pfam" id="PF00781">
    <property type="entry name" value="DAGK_cat"/>
    <property type="match status" value="1"/>
</dbReference>
<keyword evidence="7" id="KW-0594">Phospholipid biosynthesis</keyword>
<dbReference type="STRING" id="396014.BF93_11825"/>
<reference evidence="10 11" key="1">
    <citation type="submission" date="2014-02" db="EMBL/GenBank/DDBJ databases">
        <title>Genome sequence of Brachybacterium phenoliresistens strain W13A50.</title>
        <authorList>
            <person name="Wang X."/>
        </authorList>
    </citation>
    <scope>NUCLEOTIDE SEQUENCE [LARGE SCALE GENOMIC DNA]</scope>
    <source>
        <strain evidence="10 11">W13A50</strain>
    </source>
</reference>
<feature type="domain" description="DAGKc" evidence="9">
    <location>
        <begin position="1"/>
        <end position="133"/>
    </location>
</feature>
<proteinExistence type="inferred from homology"/>
<keyword evidence="11" id="KW-1185">Reference proteome</keyword>
<dbReference type="InterPro" id="IPR001206">
    <property type="entry name" value="Diacylglycerol_kinase_cat_dom"/>
</dbReference>
<keyword evidence="6" id="KW-0067">ATP-binding</keyword>
<evidence type="ECO:0000256" key="6">
    <source>
        <dbReference type="ARBA" id="ARBA00022840"/>
    </source>
</evidence>
<dbReference type="SMART" id="SM00046">
    <property type="entry name" value="DAGKc"/>
    <property type="match status" value="1"/>
</dbReference>
<evidence type="ECO:0000313" key="10">
    <source>
        <dbReference type="EMBL" id="EWS82300.1"/>
    </source>
</evidence>
<dbReference type="InterPro" id="IPR050187">
    <property type="entry name" value="Lipid_Phosphate_FormReg"/>
</dbReference>